<evidence type="ECO:0000313" key="2">
    <source>
        <dbReference type="EMBL" id="CAF3683582.1"/>
    </source>
</evidence>
<gene>
    <name evidence="1" type="ORF">OVA965_LOCUS9737</name>
    <name evidence="2" type="ORF">TMI583_LOCUS9730</name>
</gene>
<protein>
    <submittedName>
        <fullName evidence="2">Uncharacterized protein</fullName>
    </submittedName>
</protein>
<organism evidence="2 3">
    <name type="scientific">Didymodactylos carnosus</name>
    <dbReference type="NCBI Taxonomy" id="1234261"/>
    <lineage>
        <taxon>Eukaryota</taxon>
        <taxon>Metazoa</taxon>
        <taxon>Spiralia</taxon>
        <taxon>Gnathifera</taxon>
        <taxon>Rotifera</taxon>
        <taxon>Eurotatoria</taxon>
        <taxon>Bdelloidea</taxon>
        <taxon>Philodinida</taxon>
        <taxon>Philodinidae</taxon>
        <taxon>Didymodactylos</taxon>
    </lineage>
</organism>
<name>A0A8S2HZY4_9BILA</name>
<proteinExistence type="predicted"/>
<comment type="caution">
    <text evidence="2">The sequence shown here is derived from an EMBL/GenBank/DDBJ whole genome shotgun (WGS) entry which is preliminary data.</text>
</comment>
<dbReference type="EMBL" id="CAJNOK010003491">
    <property type="protein sequence ID" value="CAF0903344.1"/>
    <property type="molecule type" value="Genomic_DNA"/>
</dbReference>
<evidence type="ECO:0000313" key="1">
    <source>
        <dbReference type="EMBL" id="CAF0903344.1"/>
    </source>
</evidence>
<dbReference type="EMBL" id="CAJOBA010003491">
    <property type="protein sequence ID" value="CAF3683582.1"/>
    <property type="molecule type" value="Genomic_DNA"/>
</dbReference>
<dbReference type="Proteomes" id="UP000682733">
    <property type="component" value="Unassembled WGS sequence"/>
</dbReference>
<sequence length="293" mass="35260">MDPETAFNRLTYSKQTQSTQKKLEISNRRLNAQYQLQYNVLNRQRSEAYGFHKHREHLFRQHLTKLRFDIAKIQPYQEYQRKKSIFLKDGYPILTMSSDIPEDDTGLIPTCFSRIENQFRLMNFTTKTKQRLLCQAPSYKKQQQQQQQEQQKQKQVQLQKKMNQNTTTPGDIQLCTKRIDYYQSRIPCIYCCRTQPKMLTTNPSDTLLTHISLLDDARQQKLRMWLKQQIQIEYDKYHSYDERKQILIQHFDHMKHEIDDPHSTLSVLAALTRTLLKLNDFKFNKHQFNSFLT</sequence>
<accession>A0A8S2HZY4</accession>
<reference evidence="2" key="1">
    <citation type="submission" date="2021-02" db="EMBL/GenBank/DDBJ databases">
        <authorList>
            <person name="Nowell W R."/>
        </authorList>
    </citation>
    <scope>NUCLEOTIDE SEQUENCE</scope>
</reference>
<evidence type="ECO:0000313" key="3">
    <source>
        <dbReference type="Proteomes" id="UP000682733"/>
    </source>
</evidence>
<dbReference type="AlphaFoldDB" id="A0A8S2HZY4"/>
<dbReference type="Proteomes" id="UP000677228">
    <property type="component" value="Unassembled WGS sequence"/>
</dbReference>